<dbReference type="EMBL" id="NRGR01000053">
    <property type="protein sequence ID" value="PCC37614.1"/>
    <property type="molecule type" value="Genomic_DNA"/>
</dbReference>
<gene>
    <name evidence="2" type="ORF">CIK66_18420</name>
</gene>
<dbReference type="Proteomes" id="UP000218598">
    <property type="component" value="Unassembled WGS sequence"/>
</dbReference>
<keyword evidence="1" id="KW-1133">Transmembrane helix</keyword>
<evidence type="ECO:0000313" key="3">
    <source>
        <dbReference type="Proteomes" id="UP000218598"/>
    </source>
</evidence>
<dbReference type="AlphaFoldDB" id="A0A2A3YE94"/>
<dbReference type="RefSeq" id="WP_096198003.1">
    <property type="nucleotide sequence ID" value="NZ_NRGR01000053.1"/>
</dbReference>
<reference evidence="2 3" key="1">
    <citation type="journal article" date="2017" name="Elife">
        <title>Extensive horizontal gene transfer in cheese-associated bacteria.</title>
        <authorList>
            <person name="Bonham K.S."/>
            <person name="Wolfe B.E."/>
            <person name="Dutton R.J."/>
        </authorList>
    </citation>
    <scope>NUCLEOTIDE SEQUENCE [LARGE SCALE GENOMIC DNA]</scope>
    <source>
        <strain evidence="2 3">341_9</strain>
    </source>
</reference>
<keyword evidence="1" id="KW-0472">Membrane</keyword>
<name>A0A2A3YE94_9MICO</name>
<accession>A0A2A3YE94</accession>
<feature type="transmembrane region" description="Helical" evidence="1">
    <location>
        <begin position="6"/>
        <end position="24"/>
    </location>
</feature>
<keyword evidence="3" id="KW-1185">Reference proteome</keyword>
<protein>
    <submittedName>
        <fullName evidence="2">Uncharacterized protein</fullName>
    </submittedName>
</protein>
<proteinExistence type="predicted"/>
<organism evidence="2 3">
    <name type="scientific">Brachybacterium alimentarium</name>
    <dbReference type="NCBI Taxonomy" id="47845"/>
    <lineage>
        <taxon>Bacteria</taxon>
        <taxon>Bacillati</taxon>
        <taxon>Actinomycetota</taxon>
        <taxon>Actinomycetes</taxon>
        <taxon>Micrococcales</taxon>
        <taxon>Dermabacteraceae</taxon>
        <taxon>Brachybacterium</taxon>
    </lineage>
</organism>
<evidence type="ECO:0000313" key="2">
    <source>
        <dbReference type="EMBL" id="PCC37614.1"/>
    </source>
</evidence>
<evidence type="ECO:0000256" key="1">
    <source>
        <dbReference type="SAM" id="Phobius"/>
    </source>
</evidence>
<comment type="caution">
    <text evidence="2">The sequence shown here is derived from an EMBL/GenBank/DDBJ whole genome shotgun (WGS) entry which is preliminary data.</text>
</comment>
<keyword evidence="1" id="KW-0812">Transmembrane</keyword>
<sequence>MLFVVIALYTFSAALSLVGMIRPWHAARREAAFASRAQQRHGVLYKHWMEVAGGAELADEQSRRHATYEKAMNGEFESSGQTLRSWVETVAFDPRVSNAHAARTAFQQSKSGLMPIAGGVLTGAVASLLSLTL</sequence>